<accession>A0ABP7STD7</accession>
<reference evidence="2" key="1">
    <citation type="journal article" date="2019" name="Int. J. Syst. Evol. Microbiol.">
        <title>The Global Catalogue of Microorganisms (GCM) 10K type strain sequencing project: providing services to taxonomists for standard genome sequencing and annotation.</title>
        <authorList>
            <consortium name="The Broad Institute Genomics Platform"/>
            <consortium name="The Broad Institute Genome Sequencing Center for Infectious Disease"/>
            <person name="Wu L."/>
            <person name="Ma J."/>
        </authorList>
    </citation>
    <scope>NUCLEOTIDE SEQUENCE [LARGE SCALE GENOMIC DNA]</scope>
    <source>
        <strain evidence="2">JCM 16924</strain>
    </source>
</reference>
<keyword evidence="2" id="KW-1185">Reference proteome</keyword>
<protein>
    <submittedName>
        <fullName evidence="1">Uncharacterized protein</fullName>
    </submittedName>
</protein>
<name>A0ABP7STD7_9ACTN</name>
<gene>
    <name evidence="1" type="ORF">GCM10022232_68940</name>
</gene>
<organism evidence="1 2">
    <name type="scientific">Streptomyces plumbiresistens</name>
    <dbReference type="NCBI Taxonomy" id="511811"/>
    <lineage>
        <taxon>Bacteria</taxon>
        <taxon>Bacillati</taxon>
        <taxon>Actinomycetota</taxon>
        <taxon>Actinomycetes</taxon>
        <taxon>Kitasatosporales</taxon>
        <taxon>Streptomycetaceae</taxon>
        <taxon>Streptomyces</taxon>
    </lineage>
</organism>
<dbReference type="Proteomes" id="UP001500456">
    <property type="component" value="Unassembled WGS sequence"/>
</dbReference>
<comment type="caution">
    <text evidence="1">The sequence shown here is derived from an EMBL/GenBank/DDBJ whole genome shotgun (WGS) entry which is preliminary data.</text>
</comment>
<evidence type="ECO:0000313" key="2">
    <source>
        <dbReference type="Proteomes" id="UP001500456"/>
    </source>
</evidence>
<dbReference type="EMBL" id="BAAAZX010000024">
    <property type="protein sequence ID" value="GAA4016026.1"/>
    <property type="molecule type" value="Genomic_DNA"/>
</dbReference>
<evidence type="ECO:0000313" key="1">
    <source>
        <dbReference type="EMBL" id="GAA4016026.1"/>
    </source>
</evidence>
<sequence length="70" mass="8121">MRARRQALPGFNRDSLDEWLYEANPVEGCERCAAEVVRLNEAVYAGMTWVRYDAAREIRSHPHTEEISRA</sequence>
<proteinExistence type="predicted"/>